<dbReference type="EMBL" id="BNJQ01000003">
    <property type="protein sequence ID" value="GHP02411.1"/>
    <property type="molecule type" value="Genomic_DNA"/>
</dbReference>
<comment type="catalytic activity">
    <reaction evidence="9">
        <text>a hydroperoxide + [thioredoxin]-dithiol = an alcohol + [thioredoxin]-disulfide + H2O</text>
        <dbReference type="Rhea" id="RHEA:62620"/>
        <dbReference type="Rhea" id="RHEA-COMP:10698"/>
        <dbReference type="Rhea" id="RHEA-COMP:10700"/>
        <dbReference type="ChEBI" id="CHEBI:15377"/>
        <dbReference type="ChEBI" id="CHEBI:29950"/>
        <dbReference type="ChEBI" id="CHEBI:30879"/>
        <dbReference type="ChEBI" id="CHEBI:35924"/>
        <dbReference type="ChEBI" id="CHEBI:50058"/>
        <dbReference type="EC" id="1.11.1.24"/>
    </reaction>
</comment>
<dbReference type="OrthoDB" id="185659at2759"/>
<reference evidence="12" key="1">
    <citation type="submission" date="2020-10" db="EMBL/GenBank/DDBJ databases">
        <title>Unveiling of a novel bifunctional photoreceptor, Dualchrome1, isolated from a cosmopolitan green alga.</title>
        <authorList>
            <person name="Suzuki S."/>
            <person name="Kawachi M."/>
        </authorList>
    </citation>
    <scope>NUCLEOTIDE SEQUENCE</scope>
    <source>
        <strain evidence="12">NIES 2893</strain>
    </source>
</reference>
<evidence type="ECO:0000256" key="4">
    <source>
        <dbReference type="ARBA" id="ARBA00022862"/>
    </source>
</evidence>
<evidence type="ECO:0000256" key="1">
    <source>
        <dbReference type="ARBA" id="ARBA00009796"/>
    </source>
</evidence>
<evidence type="ECO:0000313" key="12">
    <source>
        <dbReference type="EMBL" id="GHP02411.1"/>
    </source>
</evidence>
<dbReference type="GO" id="GO:0042744">
    <property type="term" value="P:hydrogen peroxide catabolic process"/>
    <property type="evidence" value="ECO:0007669"/>
    <property type="project" value="TreeGrafter"/>
</dbReference>
<dbReference type="EC" id="1.11.1.24" evidence="2"/>
<keyword evidence="10" id="KW-0732">Signal</keyword>
<feature type="domain" description="Thioredoxin" evidence="11">
    <location>
        <begin position="257"/>
        <end position="412"/>
    </location>
</feature>
<dbReference type="GO" id="GO:0005829">
    <property type="term" value="C:cytosol"/>
    <property type="evidence" value="ECO:0007669"/>
    <property type="project" value="TreeGrafter"/>
</dbReference>
<dbReference type="Pfam" id="PF10417">
    <property type="entry name" value="1-cysPrx_C"/>
    <property type="match status" value="1"/>
</dbReference>
<evidence type="ECO:0000256" key="9">
    <source>
        <dbReference type="ARBA" id="ARBA00049091"/>
    </source>
</evidence>
<dbReference type="SUPFAM" id="SSF52833">
    <property type="entry name" value="Thioredoxin-like"/>
    <property type="match status" value="2"/>
</dbReference>
<sequence length="412" mass="44560">MSFLSWRLAATVLRGGGLGLGCGAASGAALGSRVGASGLGAASTIQMVVRRYEDYLANVRPPAPPPADAGAGFHAYRLAEYGYTLPPAFAAVGRPAPDFNAGAVMPNGEIDKLKLSDYKGKWVLLFFYPKDFTFVCPTEIIAFSEAADKFREHNAEIIGCSTDTEETHLAWIRTSRKRGGLGEMNIPLVADVTKDIAAQYGTLSNEIGIAFRGTFIINPEGVIESTSVLNFPVGRSVEEQLRLIQALQFVAEHGEVCPVGWKPGDKTMIPTTDGSVEYFASGATEQLGTSAEKEDDDEDFASFMPSMSSPSELEATISGNRKVVVEYMASWCGKCRQIAGFVKGLKEKYERDVKFVKVDTSDPEWDAYAKERGVHALPAFRFYAGGKESGSEVSGYKKKSLGEAVERLVHEE</sequence>
<keyword evidence="4" id="KW-0049">Antioxidant</keyword>
<dbReference type="GO" id="GO:0008379">
    <property type="term" value="F:thioredoxin peroxidase activity"/>
    <property type="evidence" value="ECO:0007669"/>
    <property type="project" value="TreeGrafter"/>
</dbReference>
<keyword evidence="3" id="KW-0575">Peroxidase</keyword>
<dbReference type="Proteomes" id="UP000660262">
    <property type="component" value="Unassembled WGS sequence"/>
</dbReference>
<dbReference type="InterPro" id="IPR019479">
    <property type="entry name" value="Peroxiredoxin_C"/>
</dbReference>
<evidence type="ECO:0000256" key="7">
    <source>
        <dbReference type="ARBA" id="ARBA00023284"/>
    </source>
</evidence>
<evidence type="ECO:0000256" key="8">
    <source>
        <dbReference type="ARBA" id="ARBA00045169"/>
    </source>
</evidence>
<keyword evidence="6" id="KW-1015">Disulfide bond</keyword>
<comment type="function">
    <text evidence="8">Thiol-specific peroxidase that catalyzes the reduction of hydrogen peroxide and organic hydroperoxides to water and alcohols, respectively. Plays a role in cell protection against oxidative stress by detoxifying peroxides. May be an antioxidant enzyme particularly in the developing shoot and photosynthesizing leaf.</text>
</comment>
<dbReference type="InterPro" id="IPR050217">
    <property type="entry name" value="Peroxiredoxin"/>
</dbReference>
<name>A0A830H9X9_9CHLO</name>
<dbReference type="CDD" id="cd02947">
    <property type="entry name" value="TRX_family"/>
    <property type="match status" value="1"/>
</dbReference>
<evidence type="ECO:0000256" key="6">
    <source>
        <dbReference type="ARBA" id="ARBA00023157"/>
    </source>
</evidence>
<accession>A0A830H9X9</accession>
<protein>
    <recommendedName>
        <fullName evidence="2">thioredoxin-dependent peroxiredoxin</fullName>
        <ecNumber evidence="2">1.11.1.24</ecNumber>
    </recommendedName>
</protein>
<comment type="caution">
    <text evidence="12">The sequence shown here is derived from an EMBL/GenBank/DDBJ whole genome shotgun (WGS) entry which is preliminary data.</text>
</comment>
<dbReference type="InterPro" id="IPR013766">
    <property type="entry name" value="Thioredoxin_domain"/>
</dbReference>
<dbReference type="InterPro" id="IPR036249">
    <property type="entry name" value="Thioredoxin-like_sf"/>
</dbReference>
<evidence type="ECO:0000256" key="10">
    <source>
        <dbReference type="SAM" id="SignalP"/>
    </source>
</evidence>
<keyword evidence="7" id="KW-0676">Redox-active center</keyword>
<gene>
    <name evidence="12" type="ORF">PPROV_000116800</name>
</gene>
<dbReference type="AlphaFoldDB" id="A0A830H9X9"/>
<dbReference type="CDD" id="cd03015">
    <property type="entry name" value="PRX_Typ2cys"/>
    <property type="match status" value="1"/>
</dbReference>
<feature type="domain" description="Thioredoxin" evidence="11">
    <location>
        <begin position="90"/>
        <end position="249"/>
    </location>
</feature>
<comment type="similarity">
    <text evidence="1">Belongs to the peroxiredoxin family. AhpC/Prx1 subfamily.</text>
</comment>
<dbReference type="Pfam" id="PF00578">
    <property type="entry name" value="AhpC-TSA"/>
    <property type="match status" value="1"/>
</dbReference>
<keyword evidence="5" id="KW-0560">Oxidoreductase</keyword>
<dbReference type="PANTHER" id="PTHR10681:SF171">
    <property type="entry name" value="PEROXIREDOXIN 4"/>
    <property type="match status" value="1"/>
</dbReference>
<dbReference type="InterPro" id="IPR000866">
    <property type="entry name" value="AhpC/TSA"/>
</dbReference>
<dbReference type="FunFam" id="3.40.30.10:FF:000003">
    <property type="entry name" value="Peroxiredoxin 1"/>
    <property type="match status" value="1"/>
</dbReference>
<dbReference type="GO" id="GO:0006979">
    <property type="term" value="P:response to oxidative stress"/>
    <property type="evidence" value="ECO:0007669"/>
    <property type="project" value="TreeGrafter"/>
</dbReference>
<feature type="signal peptide" evidence="10">
    <location>
        <begin position="1"/>
        <end position="19"/>
    </location>
</feature>
<evidence type="ECO:0000256" key="2">
    <source>
        <dbReference type="ARBA" id="ARBA00013017"/>
    </source>
</evidence>
<evidence type="ECO:0000313" key="13">
    <source>
        <dbReference type="Proteomes" id="UP000660262"/>
    </source>
</evidence>
<organism evidence="12 13">
    <name type="scientific">Pycnococcus provasolii</name>
    <dbReference type="NCBI Taxonomy" id="41880"/>
    <lineage>
        <taxon>Eukaryota</taxon>
        <taxon>Viridiplantae</taxon>
        <taxon>Chlorophyta</taxon>
        <taxon>Pseudoscourfieldiophyceae</taxon>
        <taxon>Pseudoscourfieldiales</taxon>
        <taxon>Pycnococcaceae</taxon>
        <taxon>Pycnococcus</taxon>
    </lineage>
</organism>
<dbReference type="PROSITE" id="PS51352">
    <property type="entry name" value="THIOREDOXIN_2"/>
    <property type="match status" value="2"/>
</dbReference>
<dbReference type="GO" id="GO:0045454">
    <property type="term" value="P:cell redox homeostasis"/>
    <property type="evidence" value="ECO:0007669"/>
    <property type="project" value="TreeGrafter"/>
</dbReference>
<evidence type="ECO:0000256" key="5">
    <source>
        <dbReference type="ARBA" id="ARBA00023002"/>
    </source>
</evidence>
<dbReference type="Pfam" id="PF00085">
    <property type="entry name" value="Thioredoxin"/>
    <property type="match status" value="1"/>
</dbReference>
<evidence type="ECO:0000259" key="11">
    <source>
        <dbReference type="PROSITE" id="PS51352"/>
    </source>
</evidence>
<evidence type="ECO:0000256" key="3">
    <source>
        <dbReference type="ARBA" id="ARBA00022559"/>
    </source>
</evidence>
<dbReference type="Gene3D" id="3.40.30.10">
    <property type="entry name" value="Glutaredoxin"/>
    <property type="match status" value="2"/>
</dbReference>
<dbReference type="PANTHER" id="PTHR10681">
    <property type="entry name" value="THIOREDOXIN PEROXIDASE"/>
    <property type="match status" value="1"/>
</dbReference>
<keyword evidence="13" id="KW-1185">Reference proteome</keyword>
<feature type="chain" id="PRO_5032636399" description="thioredoxin-dependent peroxiredoxin" evidence="10">
    <location>
        <begin position="20"/>
        <end position="412"/>
    </location>
</feature>
<dbReference type="GO" id="GO:0033554">
    <property type="term" value="P:cellular response to stress"/>
    <property type="evidence" value="ECO:0007669"/>
    <property type="project" value="TreeGrafter"/>
</dbReference>
<proteinExistence type="inferred from homology"/>